<dbReference type="NCBIfam" id="TIGR00931">
    <property type="entry name" value="antiport_nhaC"/>
    <property type="match status" value="1"/>
</dbReference>
<keyword evidence="5 9" id="KW-0812">Transmembrane</keyword>
<organism evidence="11 12">
    <name type="scientific">Citrobacter murliniae</name>
    <dbReference type="NCBI Taxonomy" id="67829"/>
    <lineage>
        <taxon>Bacteria</taxon>
        <taxon>Pseudomonadati</taxon>
        <taxon>Pseudomonadota</taxon>
        <taxon>Gammaproteobacteria</taxon>
        <taxon>Enterobacterales</taxon>
        <taxon>Enterobacteriaceae</taxon>
        <taxon>Citrobacter</taxon>
        <taxon>Citrobacter freundii complex</taxon>
    </lineage>
</organism>
<keyword evidence="6 9" id="KW-1133">Transmembrane helix</keyword>
<proteinExistence type="inferred from homology"/>
<reference evidence="11 12" key="1">
    <citation type="submission" date="2018-05" db="EMBL/GenBank/DDBJ databases">
        <title>Isolation and genomic analyses of lactose-positive bacteria from faecal samples of preterm neonates.</title>
        <authorList>
            <person name="Chen Y."/>
            <person name="Brook T.C."/>
            <person name="O'Neill I."/>
            <person name="Soe C.Z."/>
            <person name="Hall L.J."/>
            <person name="Hoyles L."/>
        </authorList>
    </citation>
    <scope>NUCLEOTIDE SEQUENCE [LARGE SCALE GENOMIC DNA]</scope>
    <source>
        <strain evidence="11 12">P080C CL</strain>
    </source>
</reference>
<evidence type="ECO:0000256" key="6">
    <source>
        <dbReference type="ARBA" id="ARBA00022989"/>
    </source>
</evidence>
<dbReference type="Proteomes" id="UP000306790">
    <property type="component" value="Unassembled WGS sequence"/>
</dbReference>
<feature type="transmembrane region" description="Helical" evidence="9">
    <location>
        <begin position="324"/>
        <end position="346"/>
    </location>
</feature>
<feature type="transmembrane region" description="Helical" evidence="9">
    <location>
        <begin position="115"/>
        <end position="135"/>
    </location>
</feature>
<protein>
    <submittedName>
        <fullName evidence="11">Na+/H+ antiporter NhaC</fullName>
    </submittedName>
</protein>
<dbReference type="Pfam" id="PF03553">
    <property type="entry name" value="Na_H_antiporter"/>
    <property type="match status" value="1"/>
</dbReference>
<feature type="transmembrane region" description="Helical" evidence="9">
    <location>
        <begin position="44"/>
        <end position="61"/>
    </location>
</feature>
<evidence type="ECO:0000256" key="7">
    <source>
        <dbReference type="ARBA" id="ARBA00023136"/>
    </source>
</evidence>
<evidence type="ECO:0000256" key="9">
    <source>
        <dbReference type="SAM" id="Phobius"/>
    </source>
</evidence>
<dbReference type="InterPro" id="IPR018461">
    <property type="entry name" value="Na/H_Antiport_NhaC-like_C"/>
</dbReference>
<feature type="transmembrane region" description="Helical" evidence="9">
    <location>
        <begin position="191"/>
        <end position="216"/>
    </location>
</feature>
<keyword evidence="7 9" id="KW-0472">Membrane</keyword>
<evidence type="ECO:0000256" key="8">
    <source>
        <dbReference type="ARBA" id="ARBA00038435"/>
    </source>
</evidence>
<evidence type="ECO:0000256" key="3">
    <source>
        <dbReference type="ARBA" id="ARBA00022449"/>
    </source>
</evidence>
<keyword evidence="12" id="KW-1185">Reference proteome</keyword>
<comment type="similarity">
    <text evidence="8">Belongs to the NhaC Na(+)/H(+) (TC 2.A.35) antiporter family.</text>
</comment>
<keyword evidence="3" id="KW-0050">Antiport</keyword>
<evidence type="ECO:0000256" key="1">
    <source>
        <dbReference type="ARBA" id="ARBA00004651"/>
    </source>
</evidence>
<feature type="transmembrane region" description="Helical" evidence="9">
    <location>
        <begin position="141"/>
        <end position="170"/>
    </location>
</feature>
<keyword evidence="2" id="KW-0813">Transport</keyword>
<feature type="transmembrane region" description="Helical" evidence="9">
    <location>
        <begin position="445"/>
        <end position="464"/>
    </location>
</feature>
<feature type="transmembrane region" description="Helical" evidence="9">
    <location>
        <begin position="236"/>
        <end position="256"/>
    </location>
</feature>
<dbReference type="InterPro" id="IPR004770">
    <property type="entry name" value="Na/H_antiport_NhaC"/>
</dbReference>
<feature type="transmembrane region" description="Helical" evidence="9">
    <location>
        <begin position="81"/>
        <end position="108"/>
    </location>
</feature>
<dbReference type="RefSeq" id="WP_048222540.1">
    <property type="nucleotide sequence ID" value="NZ_QFVP01000001.1"/>
</dbReference>
<evidence type="ECO:0000256" key="4">
    <source>
        <dbReference type="ARBA" id="ARBA00022475"/>
    </source>
</evidence>
<feature type="domain" description="Na+/H+ antiporter NhaC-like C-terminal" evidence="10">
    <location>
        <begin position="166"/>
        <end position="467"/>
    </location>
</feature>
<evidence type="ECO:0000313" key="11">
    <source>
        <dbReference type="EMBL" id="THE42901.1"/>
    </source>
</evidence>
<keyword evidence="4" id="KW-1003">Cell membrane</keyword>
<sequence length="489" mass="51786">MQQNSCTSRNRKPLSFLWSVLPMVVMLSGISIGYFIFGIRAEPMILMGTATASFIAIAHGYTWDDILKSICNKISEALPVILIVASIGFLIGSWMVSGTIPMMIYYGLKWINPQYFYISAFMLGALISVCTGTSWGSIGTVGIAMIGVAIGLNVSLPVAAGAIVSGCWFGDKLSPVSDSTNMAALAAGVNLYSHIGHLLWTTGPGFIICCVVYSYMGMGIDATSSAPENITNLMSSIGQIYHFNILLLLPPIIVLYGSLSKKPPIPMLFLSTLVSMILALVFQAFTASSVGESVVSGFKLAMLTGDALPALSSDVSRLLERGGAISMFSSFVTVFSAFSFAGAMSATGSLHTVINALTKGVKSTFRLVATTIVTTFTICACTANGTLPLLLCGDAFKDEYKKRGLAAKNLSRTTEDAGTVVEPIIPWSASGVYCATMLGVATLDYLPWAILCYSGVIFALLWAATGIGIAKYEPDNVAENMAEQKSPAN</sequence>
<evidence type="ECO:0000256" key="5">
    <source>
        <dbReference type="ARBA" id="ARBA00022692"/>
    </source>
</evidence>
<evidence type="ECO:0000259" key="10">
    <source>
        <dbReference type="Pfam" id="PF03553"/>
    </source>
</evidence>
<dbReference type="EMBL" id="QFVP01000001">
    <property type="protein sequence ID" value="THE42901.1"/>
    <property type="molecule type" value="Genomic_DNA"/>
</dbReference>
<comment type="subcellular location">
    <subcellularLocation>
        <location evidence="1">Cell membrane</location>
        <topology evidence="1">Multi-pass membrane protein</topology>
    </subcellularLocation>
</comment>
<name>A0ABY2Q1H7_9ENTR</name>
<dbReference type="PANTHER" id="PTHR33451:SF3">
    <property type="entry name" value="MALATE-2H(+)_NA(+)-LACTATE ANTIPORTER"/>
    <property type="match status" value="1"/>
</dbReference>
<comment type="caution">
    <text evidence="11">The sequence shown here is derived from an EMBL/GenBank/DDBJ whole genome shotgun (WGS) entry which is preliminary data.</text>
</comment>
<dbReference type="PANTHER" id="PTHR33451">
    <property type="entry name" value="MALATE-2H(+)/NA(+)-LACTATE ANTIPORTER"/>
    <property type="match status" value="1"/>
</dbReference>
<gene>
    <name evidence="11" type="primary">nhaC</name>
    <name evidence="11" type="ORF">DJ535_03020</name>
</gene>
<accession>A0ABY2Q1H7</accession>
<evidence type="ECO:0000313" key="12">
    <source>
        <dbReference type="Proteomes" id="UP000306790"/>
    </source>
</evidence>
<feature type="transmembrane region" description="Helical" evidence="9">
    <location>
        <begin position="268"/>
        <end position="290"/>
    </location>
</feature>
<evidence type="ECO:0000256" key="2">
    <source>
        <dbReference type="ARBA" id="ARBA00022448"/>
    </source>
</evidence>
<feature type="transmembrane region" description="Helical" evidence="9">
    <location>
        <begin position="367"/>
        <end position="391"/>
    </location>
</feature>
<dbReference type="InterPro" id="IPR052180">
    <property type="entry name" value="NhaC_Na-H+_Antiporter"/>
</dbReference>
<feature type="transmembrane region" description="Helical" evidence="9">
    <location>
        <begin position="16"/>
        <end position="37"/>
    </location>
</feature>